<accession>A0A9P5VLH7</accession>
<keyword evidence="3" id="KW-1185">Reference proteome</keyword>
<protein>
    <recommendedName>
        <fullName evidence="4">Swi5-dependent recombination DNA repair protein 1 homolog</fullName>
    </recommendedName>
</protein>
<evidence type="ECO:0000313" key="2">
    <source>
        <dbReference type="EMBL" id="KAF9330418.1"/>
    </source>
</evidence>
<dbReference type="AlphaFoldDB" id="A0A9P5VLH7"/>
<reference evidence="2" key="1">
    <citation type="journal article" date="2020" name="Fungal Divers.">
        <title>Resolving the Mortierellaceae phylogeny through synthesis of multi-gene phylogenetics and phylogenomics.</title>
        <authorList>
            <person name="Vandepol N."/>
            <person name="Liber J."/>
            <person name="Desiro A."/>
            <person name="Na H."/>
            <person name="Kennedy M."/>
            <person name="Barry K."/>
            <person name="Grigoriev I.V."/>
            <person name="Miller A.N."/>
            <person name="O'Donnell K."/>
            <person name="Stajich J.E."/>
            <person name="Bonito G."/>
        </authorList>
    </citation>
    <scope>NUCLEOTIDE SEQUENCE</scope>
    <source>
        <strain evidence="2">NVP1</strain>
    </source>
</reference>
<organism evidence="2 3">
    <name type="scientific">Podila minutissima</name>
    <dbReference type="NCBI Taxonomy" id="64525"/>
    <lineage>
        <taxon>Eukaryota</taxon>
        <taxon>Fungi</taxon>
        <taxon>Fungi incertae sedis</taxon>
        <taxon>Mucoromycota</taxon>
        <taxon>Mortierellomycotina</taxon>
        <taxon>Mortierellomycetes</taxon>
        <taxon>Mortierellales</taxon>
        <taxon>Mortierellaceae</taxon>
        <taxon>Podila</taxon>
    </lineage>
</organism>
<feature type="compositionally biased region" description="Polar residues" evidence="1">
    <location>
        <begin position="27"/>
        <end position="42"/>
    </location>
</feature>
<evidence type="ECO:0000313" key="3">
    <source>
        <dbReference type="Proteomes" id="UP000696485"/>
    </source>
</evidence>
<gene>
    <name evidence="2" type="ORF">BG006_006594</name>
</gene>
<feature type="non-terminal residue" evidence="2">
    <location>
        <position position="325"/>
    </location>
</feature>
<dbReference type="Gene3D" id="6.10.140.1020">
    <property type="match status" value="1"/>
</dbReference>
<name>A0A9P5VLH7_9FUNG</name>
<dbReference type="Proteomes" id="UP000696485">
    <property type="component" value="Unassembled WGS sequence"/>
</dbReference>
<feature type="compositionally biased region" description="Polar residues" evidence="1">
    <location>
        <begin position="51"/>
        <end position="61"/>
    </location>
</feature>
<evidence type="ECO:0000256" key="1">
    <source>
        <dbReference type="SAM" id="MobiDB-lite"/>
    </source>
</evidence>
<feature type="compositionally biased region" description="Low complexity" evidence="1">
    <location>
        <begin position="88"/>
        <end position="102"/>
    </location>
</feature>
<feature type="compositionally biased region" description="Polar residues" evidence="1">
    <location>
        <begin position="150"/>
        <end position="166"/>
    </location>
</feature>
<proteinExistence type="predicted"/>
<dbReference type="EMBL" id="JAAAUY010000398">
    <property type="protein sequence ID" value="KAF9330418.1"/>
    <property type="molecule type" value="Genomic_DNA"/>
</dbReference>
<feature type="region of interest" description="Disordered" evidence="1">
    <location>
        <begin position="1"/>
        <end position="167"/>
    </location>
</feature>
<sequence length="325" mass="36065">MSKPSTAPHDDNYLTATPQDQEMDACQTDTEMSQATESTASSPPEKEAKTPPNSTPQNSTRGMLKRPRPKGLTQHSIHQPFKSPLKISTSTTTHPPTSLDTSVSTTNPRASRAKERPHRTPSLPPPPQPKTSLPKAKARPRFRSPLPRNPDQNSSSFSSQGHQKTSVGRFLEIKALESKISELRSSIRNSTMVLRHQEKKDDTPLEDLIAKWKRVSQEGAQALLEKMVEQEQIFGEAQGYNDYGDLSSGQGGGYGTLAYGGFGSWDEGQDKDPQARLDMIKQRMDYEDTEQDLPTVSEAVRSRMWPEFSVPKPPTKMQRLLVGLG</sequence>
<comment type="caution">
    <text evidence="2">The sequence shown here is derived from an EMBL/GenBank/DDBJ whole genome shotgun (WGS) entry which is preliminary data.</text>
</comment>
<evidence type="ECO:0008006" key="4">
    <source>
        <dbReference type="Google" id="ProtNLM"/>
    </source>
</evidence>